<gene>
    <name evidence="2" type="ORF">CEXT_672991</name>
</gene>
<evidence type="ECO:0000313" key="2">
    <source>
        <dbReference type="EMBL" id="GIY85762.1"/>
    </source>
</evidence>
<sequence length="200" mass="22776">MHRFLDMGYCTDFKENKQASKEKEGTYQNSPCRRLPRDELPGPVFRFGHKSYFVSSDRRSPTCTPPLPGSATLTTFAPAPAPLFSLVPAAEESKRAPSQYDEQSRDESEHARQKETPPLALLHALLVSTQGARHIPVPQLRLHSRRRLFHHCLHDSPLKKDSLQRLGSEEDKKISRVISSFLFLEYSLGRILGAVFFQLY</sequence>
<evidence type="ECO:0000256" key="1">
    <source>
        <dbReference type="SAM" id="MobiDB-lite"/>
    </source>
</evidence>
<organism evidence="2 3">
    <name type="scientific">Caerostris extrusa</name>
    <name type="common">Bark spider</name>
    <name type="synonym">Caerostris bankana</name>
    <dbReference type="NCBI Taxonomy" id="172846"/>
    <lineage>
        <taxon>Eukaryota</taxon>
        <taxon>Metazoa</taxon>
        <taxon>Ecdysozoa</taxon>
        <taxon>Arthropoda</taxon>
        <taxon>Chelicerata</taxon>
        <taxon>Arachnida</taxon>
        <taxon>Araneae</taxon>
        <taxon>Araneomorphae</taxon>
        <taxon>Entelegynae</taxon>
        <taxon>Araneoidea</taxon>
        <taxon>Araneidae</taxon>
        <taxon>Caerostris</taxon>
    </lineage>
</organism>
<dbReference type="Proteomes" id="UP001054945">
    <property type="component" value="Unassembled WGS sequence"/>
</dbReference>
<proteinExistence type="predicted"/>
<evidence type="ECO:0000313" key="3">
    <source>
        <dbReference type="Proteomes" id="UP001054945"/>
    </source>
</evidence>
<feature type="compositionally biased region" description="Basic and acidic residues" evidence="1">
    <location>
        <begin position="102"/>
        <end position="115"/>
    </location>
</feature>
<feature type="region of interest" description="Disordered" evidence="1">
    <location>
        <begin position="90"/>
        <end position="115"/>
    </location>
</feature>
<dbReference type="AlphaFoldDB" id="A0AAV4WSD7"/>
<accession>A0AAV4WSD7</accession>
<name>A0AAV4WSD7_CAEEX</name>
<protein>
    <submittedName>
        <fullName evidence="2">Uncharacterized protein</fullName>
    </submittedName>
</protein>
<feature type="region of interest" description="Disordered" evidence="1">
    <location>
        <begin position="16"/>
        <end position="40"/>
    </location>
</feature>
<keyword evidence="3" id="KW-1185">Reference proteome</keyword>
<reference evidence="2 3" key="1">
    <citation type="submission" date="2021-06" db="EMBL/GenBank/DDBJ databases">
        <title>Caerostris extrusa draft genome.</title>
        <authorList>
            <person name="Kono N."/>
            <person name="Arakawa K."/>
        </authorList>
    </citation>
    <scope>NUCLEOTIDE SEQUENCE [LARGE SCALE GENOMIC DNA]</scope>
</reference>
<feature type="compositionally biased region" description="Basic and acidic residues" evidence="1">
    <location>
        <begin position="16"/>
        <end position="25"/>
    </location>
</feature>
<dbReference type="EMBL" id="BPLR01016688">
    <property type="protein sequence ID" value="GIY85762.1"/>
    <property type="molecule type" value="Genomic_DNA"/>
</dbReference>
<comment type="caution">
    <text evidence="2">The sequence shown here is derived from an EMBL/GenBank/DDBJ whole genome shotgun (WGS) entry which is preliminary data.</text>
</comment>